<sequence>MVPVKICDVKVVA</sequence>
<evidence type="ECO:0000313" key="1">
    <source>
        <dbReference type="EMBL" id="JAD53736.1"/>
    </source>
</evidence>
<reference evidence="1" key="1">
    <citation type="submission" date="2014-09" db="EMBL/GenBank/DDBJ databases">
        <authorList>
            <person name="Magalhaes I.L.F."/>
            <person name="Oliveira U."/>
            <person name="Santos F.R."/>
            <person name="Vidigal T.H.D.A."/>
            <person name="Brescovit A.D."/>
            <person name="Santos A.J."/>
        </authorList>
    </citation>
    <scope>NUCLEOTIDE SEQUENCE</scope>
    <source>
        <tissue evidence="1">Shoot tissue taken approximately 20 cm above the soil surface</tissue>
    </source>
</reference>
<protein>
    <submittedName>
        <fullName evidence="1">Uncharacterized protein</fullName>
    </submittedName>
</protein>
<accession>A0A0A9ARI4</accession>
<reference evidence="1" key="2">
    <citation type="journal article" date="2015" name="Data Brief">
        <title>Shoot transcriptome of the giant reed, Arundo donax.</title>
        <authorList>
            <person name="Barrero R.A."/>
            <person name="Guerrero F.D."/>
            <person name="Moolhuijzen P."/>
            <person name="Goolsby J.A."/>
            <person name="Tidwell J."/>
            <person name="Bellgard S.E."/>
            <person name="Bellgard M.I."/>
        </authorList>
    </citation>
    <scope>NUCLEOTIDE SEQUENCE</scope>
    <source>
        <tissue evidence="1">Shoot tissue taken approximately 20 cm above the soil surface</tissue>
    </source>
</reference>
<proteinExistence type="predicted"/>
<name>A0A0A9ARI4_ARUDO</name>
<dbReference type="EMBL" id="GBRH01244159">
    <property type="protein sequence ID" value="JAD53736.1"/>
    <property type="molecule type" value="Transcribed_RNA"/>
</dbReference>
<organism evidence="1">
    <name type="scientific">Arundo donax</name>
    <name type="common">Giant reed</name>
    <name type="synonym">Donax arundinaceus</name>
    <dbReference type="NCBI Taxonomy" id="35708"/>
    <lineage>
        <taxon>Eukaryota</taxon>
        <taxon>Viridiplantae</taxon>
        <taxon>Streptophyta</taxon>
        <taxon>Embryophyta</taxon>
        <taxon>Tracheophyta</taxon>
        <taxon>Spermatophyta</taxon>
        <taxon>Magnoliopsida</taxon>
        <taxon>Liliopsida</taxon>
        <taxon>Poales</taxon>
        <taxon>Poaceae</taxon>
        <taxon>PACMAD clade</taxon>
        <taxon>Arundinoideae</taxon>
        <taxon>Arundineae</taxon>
        <taxon>Arundo</taxon>
    </lineage>
</organism>